<name>A0ABD6ADE5_9EURY</name>
<dbReference type="GeneID" id="79317605"/>
<dbReference type="EMBL" id="JBHTBF010000003">
    <property type="protein sequence ID" value="MFC7318222.1"/>
    <property type="molecule type" value="Genomic_DNA"/>
</dbReference>
<evidence type="ECO:0008006" key="3">
    <source>
        <dbReference type="Google" id="ProtNLM"/>
    </source>
</evidence>
<comment type="caution">
    <text evidence="1">The sequence shown here is derived from an EMBL/GenBank/DDBJ whole genome shotgun (WGS) entry which is preliminary data.</text>
</comment>
<proteinExistence type="predicted"/>
<accession>A0ABD6ADE5</accession>
<keyword evidence="2" id="KW-1185">Reference proteome</keyword>
<dbReference type="Proteomes" id="UP001596547">
    <property type="component" value="Unassembled WGS sequence"/>
</dbReference>
<evidence type="ECO:0000313" key="2">
    <source>
        <dbReference type="Proteomes" id="UP001596547"/>
    </source>
</evidence>
<organism evidence="1 2">
    <name type="scientific">Halomarina halobia</name>
    <dbReference type="NCBI Taxonomy" id="3033386"/>
    <lineage>
        <taxon>Archaea</taxon>
        <taxon>Methanobacteriati</taxon>
        <taxon>Methanobacteriota</taxon>
        <taxon>Stenosarchaea group</taxon>
        <taxon>Halobacteria</taxon>
        <taxon>Halobacteriales</taxon>
        <taxon>Natronomonadaceae</taxon>
        <taxon>Halomarina</taxon>
    </lineage>
</organism>
<protein>
    <recommendedName>
        <fullName evidence="3">DUF47 family protein</fullName>
    </recommendedName>
</protein>
<dbReference type="AlphaFoldDB" id="A0ABD6ADE5"/>
<reference evidence="1 2" key="1">
    <citation type="journal article" date="2019" name="Int. J. Syst. Evol. Microbiol.">
        <title>The Global Catalogue of Microorganisms (GCM) 10K type strain sequencing project: providing services to taxonomists for standard genome sequencing and annotation.</title>
        <authorList>
            <consortium name="The Broad Institute Genomics Platform"/>
            <consortium name="The Broad Institute Genome Sequencing Center for Infectious Disease"/>
            <person name="Wu L."/>
            <person name="Ma J."/>
        </authorList>
    </citation>
    <scope>NUCLEOTIDE SEQUENCE [LARGE SCALE GENOMIC DNA]</scope>
    <source>
        <strain evidence="1 2">PSR21</strain>
    </source>
</reference>
<sequence length="159" mass="17781">MPYLRPELILDRFSAFARDDVRPSIVGEGDEFLEAQVGSMSSTMSFLSKELEGRGDAVETQREALLDALDGVEQVVDEADGDVDDVRTSVEATRERVSNAPRTDVYEHERVLVGASSDLLETVEEDLDRETAQAVREPLYGFLQTRVESQLVMLGRDER</sequence>
<gene>
    <name evidence="1" type="ORF">ACFQPE_15670</name>
</gene>
<evidence type="ECO:0000313" key="1">
    <source>
        <dbReference type="EMBL" id="MFC7318222.1"/>
    </source>
</evidence>
<dbReference type="RefSeq" id="WP_276305982.1">
    <property type="nucleotide sequence ID" value="NZ_CP119993.1"/>
</dbReference>